<sequence>MRTAPLRAASLRAVSARLSVIASSLLFVNDSLLMYIPDPSPAALASHLRKTTGPDEGAVVFLGDAHKDAFSEWERLGAETDCPVVVGLFPGVVDGAHWRHEGAVVLSVPVQGRPQVLDLTRPVPGPTEASAAASASFLVLVDGLSEHVGKALLWLRDRCGMEHVCVGGGAGRRSMTPGPCLVANETRLQDAAVVIPLAGQADLGVRHGWTRTGTSLVATRTDGAVIEHLNWEPAAEVYARAVEAHQGAPVAPDAFAEVAARHPFGLLREGREDIVRDPIARTDDDGIRCAGPVPENTVLHVLEGNADALIDAAGQVGAAGKPPESTPDTVFVADCVSRQSYLNDRMDEELEAIAAGGRRNDPPPYGVLSIGEIACDGTGHLEWLNKTTVRASLSTSSETSPEGSG</sequence>
<accession>D6CW23</accession>
<dbReference type="Proteomes" id="UP000000933">
    <property type="component" value="Plasmid pSR84"/>
</dbReference>
<dbReference type="HOGENOM" id="CLU_052774_0_0_10"/>
<dbReference type="EMBL" id="FP565813">
    <property type="protein sequence ID" value="CBH22852.1"/>
    <property type="molecule type" value="Genomic_DNA"/>
</dbReference>
<organism evidence="3 4">
    <name type="scientific">Salinibacter ruber (strain M8)</name>
    <dbReference type="NCBI Taxonomy" id="761659"/>
    <lineage>
        <taxon>Bacteria</taxon>
        <taxon>Pseudomonadati</taxon>
        <taxon>Rhodothermota</taxon>
        <taxon>Rhodothermia</taxon>
        <taxon>Rhodothermales</taxon>
        <taxon>Salinibacteraceae</taxon>
        <taxon>Salinibacter</taxon>
    </lineage>
</organism>
<evidence type="ECO:0008006" key="5">
    <source>
        <dbReference type="Google" id="ProtNLM"/>
    </source>
</evidence>
<dbReference type="Pfam" id="PF10442">
    <property type="entry name" value="FIST_C"/>
    <property type="match status" value="1"/>
</dbReference>
<dbReference type="PANTHER" id="PTHR40252">
    <property type="entry name" value="BLR0328 PROTEIN"/>
    <property type="match status" value="1"/>
</dbReference>
<geneLocation type="plasmid" evidence="3 4">
    <name>pSR84</name>
</geneLocation>
<feature type="domain" description="FIST C-domain" evidence="2">
    <location>
        <begin position="234"/>
        <end position="376"/>
    </location>
</feature>
<reference evidence="4" key="2">
    <citation type="submission" date="2010-04" db="EMBL/GenBank/DDBJ databases">
        <title>Genome sequence of Salinibacter ruber M8.</title>
        <authorList>
            <consortium name="Genoscope"/>
        </authorList>
    </citation>
    <scope>NUCLEOTIDE SEQUENCE [LARGE SCALE GENOMIC DNA]</scope>
    <source>
        <strain evidence="4">M8</strain>
        <plasmid evidence="4">pSR84</plasmid>
    </source>
</reference>
<dbReference type="KEGG" id="srm:SRM_p84046"/>
<dbReference type="Pfam" id="PF08495">
    <property type="entry name" value="FIST"/>
    <property type="match status" value="1"/>
</dbReference>
<dbReference type="SMART" id="SM01204">
    <property type="entry name" value="FIST_C"/>
    <property type="match status" value="1"/>
</dbReference>
<dbReference type="SMART" id="SM00897">
    <property type="entry name" value="FIST"/>
    <property type="match status" value="1"/>
</dbReference>
<evidence type="ECO:0000313" key="3">
    <source>
        <dbReference type="EMBL" id="CBH22852.1"/>
    </source>
</evidence>
<keyword evidence="3" id="KW-0614">Plasmid</keyword>
<feature type="domain" description="FIST" evidence="1">
    <location>
        <begin position="55"/>
        <end position="233"/>
    </location>
</feature>
<reference evidence="3 4" key="1">
    <citation type="journal article" date="2010" name="ISME J.">
        <title>Fine-scale evolution: genomic, phenotypic and ecological differentiation in two coexisting Salinibacter ruber strains.</title>
        <authorList>
            <person name="Pena A."/>
            <person name="Teeling H."/>
            <person name="Huerta-Cepas J."/>
            <person name="Santos F."/>
            <person name="Yarza P."/>
            <person name="Brito-Echeverria J."/>
            <person name="Lucio M."/>
            <person name="Schmitt-Kopplin P."/>
            <person name="Meseguer I."/>
            <person name="Schenowitz C."/>
            <person name="Dossat C."/>
            <person name="Barbe V."/>
            <person name="Dopazo J."/>
            <person name="Rossello-Mora R."/>
            <person name="Schuler M."/>
            <person name="Glockner F.O."/>
            <person name="Amann R."/>
            <person name="Gabaldon T."/>
            <person name="Anton J."/>
        </authorList>
    </citation>
    <scope>NUCLEOTIDE SEQUENCE [LARGE SCALE GENOMIC DNA]</scope>
    <source>
        <strain evidence="3 4">M8</strain>
        <plasmid evidence="4">pSR84</plasmid>
    </source>
</reference>
<evidence type="ECO:0000313" key="4">
    <source>
        <dbReference type="Proteomes" id="UP000000933"/>
    </source>
</evidence>
<dbReference type="InterPro" id="IPR013702">
    <property type="entry name" value="FIST_domain_N"/>
</dbReference>
<gene>
    <name evidence="3" type="ORF">SRM_p84046</name>
</gene>
<evidence type="ECO:0000259" key="2">
    <source>
        <dbReference type="SMART" id="SM01204"/>
    </source>
</evidence>
<proteinExistence type="predicted"/>
<protein>
    <recommendedName>
        <fullName evidence="5">FIST domain-containing protein</fullName>
    </recommendedName>
</protein>
<name>D6CW23_SALRM</name>
<dbReference type="InterPro" id="IPR019494">
    <property type="entry name" value="FIST_C"/>
</dbReference>
<dbReference type="AlphaFoldDB" id="D6CW23"/>
<evidence type="ECO:0000259" key="1">
    <source>
        <dbReference type="SMART" id="SM00897"/>
    </source>
</evidence>
<dbReference type="PANTHER" id="PTHR40252:SF2">
    <property type="entry name" value="BLR0328 PROTEIN"/>
    <property type="match status" value="1"/>
</dbReference>